<gene>
    <name evidence="9" type="primary">secD</name>
    <name evidence="13" type="ORF">ENSA5_63730</name>
</gene>
<keyword evidence="2 9" id="KW-0813">Transport</keyword>
<dbReference type="Gene3D" id="1.20.1640.10">
    <property type="entry name" value="Multidrug efflux transporter AcrB transmembrane domain"/>
    <property type="match status" value="1"/>
</dbReference>
<dbReference type="InterPro" id="IPR022646">
    <property type="entry name" value="SecD/SecF_CS"/>
</dbReference>
<dbReference type="InterPro" id="IPR048634">
    <property type="entry name" value="SecD_SecF_C"/>
</dbReference>
<dbReference type="PANTHER" id="PTHR30081:SF1">
    <property type="entry name" value="PROTEIN TRANSLOCASE SUBUNIT SECD"/>
    <property type="match status" value="1"/>
</dbReference>
<comment type="function">
    <text evidence="9">Part of the Sec protein translocase complex. Interacts with the SecYEG preprotein conducting channel. SecDF uses the proton motive force (PMF) to complete protein translocation after the ATP-dependent function of SecA.</text>
</comment>
<keyword evidence="6 9" id="KW-1133">Transmembrane helix</keyword>
<dbReference type="InterPro" id="IPR001036">
    <property type="entry name" value="Acrflvin-R"/>
</dbReference>
<feature type="domain" description="Protein translocase subunit SecDF P1" evidence="11">
    <location>
        <begin position="160"/>
        <end position="198"/>
    </location>
</feature>
<name>A0A2S9XCP1_9BACT</name>
<dbReference type="InterPro" id="IPR055344">
    <property type="entry name" value="SecD_SecF_C_bact"/>
</dbReference>
<dbReference type="Pfam" id="PF21760">
    <property type="entry name" value="SecD_1st"/>
    <property type="match status" value="1"/>
</dbReference>
<dbReference type="FunFam" id="1.20.1640.10:FF:000004">
    <property type="entry name" value="Protein translocase subunit SecD"/>
    <property type="match status" value="1"/>
</dbReference>
<keyword evidence="5 9" id="KW-0653">Protein transport</keyword>
<dbReference type="GO" id="GO:0043952">
    <property type="term" value="P:protein transport by the Sec complex"/>
    <property type="evidence" value="ECO:0007669"/>
    <property type="project" value="UniProtKB-UniRule"/>
</dbReference>
<dbReference type="GO" id="GO:0006605">
    <property type="term" value="P:protein targeting"/>
    <property type="evidence" value="ECO:0007669"/>
    <property type="project" value="UniProtKB-UniRule"/>
</dbReference>
<dbReference type="HAMAP" id="MF_01463_B">
    <property type="entry name" value="SecD_B"/>
    <property type="match status" value="1"/>
</dbReference>
<dbReference type="InterPro" id="IPR005791">
    <property type="entry name" value="SecD"/>
</dbReference>
<organism evidence="13 14">
    <name type="scientific">Enhygromyxa salina</name>
    <dbReference type="NCBI Taxonomy" id="215803"/>
    <lineage>
        <taxon>Bacteria</taxon>
        <taxon>Pseudomonadati</taxon>
        <taxon>Myxococcota</taxon>
        <taxon>Polyangia</taxon>
        <taxon>Nannocystales</taxon>
        <taxon>Nannocystaceae</taxon>
        <taxon>Enhygromyxa</taxon>
    </lineage>
</organism>
<evidence type="ECO:0000259" key="12">
    <source>
        <dbReference type="Pfam" id="PF22599"/>
    </source>
</evidence>
<dbReference type="Gene3D" id="3.30.70.3220">
    <property type="match status" value="1"/>
</dbReference>
<dbReference type="Proteomes" id="UP000237968">
    <property type="component" value="Unassembled WGS sequence"/>
</dbReference>
<accession>A0A2S9XCP1</accession>
<comment type="subcellular location">
    <subcellularLocation>
        <location evidence="1 9">Cell membrane</location>
        <topology evidence="1 9">Multi-pass membrane protein</topology>
    </subcellularLocation>
</comment>
<dbReference type="NCBIfam" id="TIGR00916">
    <property type="entry name" value="2A0604s01"/>
    <property type="match status" value="1"/>
</dbReference>
<dbReference type="Gene3D" id="3.30.70.3400">
    <property type="match status" value="1"/>
</dbReference>
<dbReference type="InterPro" id="IPR022813">
    <property type="entry name" value="SecD/SecF_arch_bac"/>
</dbReference>
<evidence type="ECO:0000313" key="14">
    <source>
        <dbReference type="Proteomes" id="UP000237968"/>
    </source>
</evidence>
<evidence type="ECO:0000256" key="8">
    <source>
        <dbReference type="ARBA" id="ARBA00023136"/>
    </source>
</evidence>
<dbReference type="NCBIfam" id="TIGR01129">
    <property type="entry name" value="secD"/>
    <property type="match status" value="1"/>
</dbReference>
<comment type="similarity">
    <text evidence="9">Belongs to the SecD/SecF family. SecD subfamily.</text>
</comment>
<keyword evidence="8 9" id="KW-0472">Membrane</keyword>
<dbReference type="Pfam" id="PF07549">
    <property type="entry name" value="Sec_GG"/>
    <property type="match status" value="1"/>
</dbReference>
<feature type="transmembrane region" description="Helical" evidence="9">
    <location>
        <begin position="655"/>
        <end position="677"/>
    </location>
</feature>
<feature type="domain" description="SecDF P1 head subdomain" evidence="12">
    <location>
        <begin position="431"/>
        <end position="538"/>
    </location>
</feature>
<evidence type="ECO:0000313" key="13">
    <source>
        <dbReference type="EMBL" id="PRP90570.1"/>
    </source>
</evidence>
<sequence length="721" mass="79729">MRRFVKLKALLLLLLLSVAILSVLPSFAQIGKFELPPLISETFTRQFKLGLDLQGGLHLEYSVAVDEALENKLDQMAGELESAFKEKKDVTVQTERKGKDTLILRFENPEDVKLATEDVMAVVAGHLERDLDAENLESEGIIQMKVPEEVIEDSQKAVIGQAIETVRRRVDAMGVAEPNIYPKNRQVVIELPGVSDTATELRAAANEVSNLMIALINTEGIQVQPVENREDPGAIDMRVVDSDARAVLEQIFGADKLIPQDDGSVMIFDPDRLGAEVAILPEVAGADPDPEMVTISLTESARDEVLESSSDFRRLLKVIERAAVLEMHMVDDETPFKDTGKPYLRALFDAGFVTEGLGISVAIEDNYGKPEKGAPMVEEPIAFYALERETLERFFNSLPPEWRIPNTHKVAYGEVPWVLRRNEEPTQLWRTHIIRSRADITGDRITTANVGYKQDTNTPQVEVSFDKIGARDFDRMSGDNIGRKMAIIMDERVVSDPIFNERIPNGNVVITLGSQPGDSIREQANDLVKVLKSGSLPARLNKEFEIRVGADLGQESVERGFKAFLVGLGMVIVFMAIYYRRAGVIAVFALVMNMVLVLAAMALFQATLTLPGIAGVVLTIGMAVDANVIVFERVREFLREGFTARAAIEAGYDRAFTTILDSQLTTAIAGLVLWQYGSGPIRGFAITLLIGIATSIFTGVFATRVFFDWQANRRGFDRVSI</sequence>
<evidence type="ECO:0000259" key="10">
    <source>
        <dbReference type="Pfam" id="PF02355"/>
    </source>
</evidence>
<dbReference type="InterPro" id="IPR054384">
    <property type="entry name" value="SecDF_P1_head"/>
</dbReference>
<evidence type="ECO:0000256" key="6">
    <source>
        <dbReference type="ARBA" id="ARBA00022989"/>
    </source>
</evidence>
<dbReference type="EMBL" id="PVNK01000278">
    <property type="protein sequence ID" value="PRP90570.1"/>
    <property type="molecule type" value="Genomic_DNA"/>
</dbReference>
<evidence type="ECO:0000256" key="5">
    <source>
        <dbReference type="ARBA" id="ARBA00022927"/>
    </source>
</evidence>
<evidence type="ECO:0000259" key="11">
    <source>
        <dbReference type="Pfam" id="PF21760"/>
    </source>
</evidence>
<feature type="domain" description="Protein export membrane protein SecD/SecF C-terminal" evidence="10">
    <location>
        <begin position="547"/>
        <end position="703"/>
    </location>
</feature>
<feature type="transmembrane region" description="Helical" evidence="9">
    <location>
        <begin position="586"/>
        <end position="606"/>
    </location>
</feature>
<evidence type="ECO:0000256" key="1">
    <source>
        <dbReference type="ARBA" id="ARBA00004651"/>
    </source>
</evidence>
<dbReference type="AlphaFoldDB" id="A0A2S9XCP1"/>
<dbReference type="Pfam" id="PF22599">
    <property type="entry name" value="SecDF_P1_head"/>
    <property type="match status" value="1"/>
</dbReference>
<feature type="transmembrane region" description="Helical" evidence="9">
    <location>
        <begin position="683"/>
        <end position="707"/>
    </location>
</feature>
<dbReference type="RefSeq" id="WP_106395541.1">
    <property type="nucleotide sequence ID" value="NZ_PVNK01000278.1"/>
</dbReference>
<comment type="caution">
    <text evidence="13">The sequence shown here is derived from an EMBL/GenBank/DDBJ whole genome shotgun (WGS) entry which is preliminary data.</text>
</comment>
<reference evidence="13 14" key="1">
    <citation type="submission" date="2018-03" db="EMBL/GenBank/DDBJ databases">
        <title>Draft Genome Sequences of the Obligatory Marine Myxobacteria Enhygromyxa salina SWB005.</title>
        <authorList>
            <person name="Poehlein A."/>
            <person name="Moghaddam J.A."/>
            <person name="Harms H."/>
            <person name="Alanjari M."/>
            <person name="Koenig G.M."/>
            <person name="Daniel R."/>
            <person name="Schaeberle T.F."/>
        </authorList>
    </citation>
    <scope>NUCLEOTIDE SEQUENCE [LARGE SCALE GENOMIC DNA]</scope>
    <source>
        <strain evidence="13 14">SWB005</strain>
    </source>
</reference>
<evidence type="ECO:0000256" key="2">
    <source>
        <dbReference type="ARBA" id="ARBA00022448"/>
    </source>
</evidence>
<evidence type="ECO:0000256" key="4">
    <source>
        <dbReference type="ARBA" id="ARBA00022692"/>
    </source>
</evidence>
<keyword evidence="14" id="KW-1185">Reference proteome</keyword>
<dbReference type="GO" id="GO:0015450">
    <property type="term" value="F:protein-transporting ATPase activity"/>
    <property type="evidence" value="ECO:0007669"/>
    <property type="project" value="InterPro"/>
</dbReference>
<keyword evidence="7 9" id="KW-0811">Translocation</keyword>
<comment type="caution">
    <text evidence="9">Lacks conserved residue(s) required for the propagation of feature annotation.</text>
</comment>
<dbReference type="Gene3D" id="3.30.1360.200">
    <property type="match status" value="1"/>
</dbReference>
<dbReference type="OrthoDB" id="9805019at2"/>
<proteinExistence type="inferred from homology"/>
<dbReference type="PANTHER" id="PTHR30081">
    <property type="entry name" value="PROTEIN-EXPORT MEMBRANE PROTEIN SEC"/>
    <property type="match status" value="1"/>
</dbReference>
<evidence type="ECO:0000256" key="9">
    <source>
        <dbReference type="HAMAP-Rule" id="MF_01463"/>
    </source>
</evidence>
<dbReference type="InterPro" id="IPR048631">
    <property type="entry name" value="SecD_1st"/>
</dbReference>
<dbReference type="SUPFAM" id="SSF82866">
    <property type="entry name" value="Multidrug efflux transporter AcrB transmembrane domain"/>
    <property type="match status" value="1"/>
</dbReference>
<evidence type="ECO:0000256" key="3">
    <source>
        <dbReference type="ARBA" id="ARBA00022475"/>
    </source>
</evidence>
<keyword evidence="4 9" id="KW-0812">Transmembrane</keyword>
<feature type="transmembrane region" description="Helical" evidence="9">
    <location>
        <begin position="561"/>
        <end position="579"/>
    </location>
</feature>
<feature type="transmembrane region" description="Helical" evidence="9">
    <location>
        <begin position="612"/>
        <end position="634"/>
    </location>
</feature>
<dbReference type="PRINTS" id="PR00702">
    <property type="entry name" value="ACRIFLAVINRP"/>
</dbReference>
<comment type="subunit">
    <text evidence="9">Forms a complex with SecF. Part of the essential Sec protein translocation apparatus which comprises SecA, SecYEG and auxiliary proteins SecDF. Other proteins may also be involved.</text>
</comment>
<keyword evidence="3 9" id="KW-1003">Cell membrane</keyword>
<dbReference type="GO" id="GO:0065002">
    <property type="term" value="P:intracellular protein transmembrane transport"/>
    <property type="evidence" value="ECO:0007669"/>
    <property type="project" value="UniProtKB-UniRule"/>
</dbReference>
<protein>
    <recommendedName>
        <fullName evidence="9">Protein translocase subunit SecD</fullName>
    </recommendedName>
</protein>
<dbReference type="Pfam" id="PF02355">
    <property type="entry name" value="SecD_SecF_C"/>
    <property type="match status" value="1"/>
</dbReference>
<evidence type="ECO:0000256" key="7">
    <source>
        <dbReference type="ARBA" id="ARBA00023010"/>
    </source>
</evidence>
<dbReference type="GO" id="GO:0005886">
    <property type="term" value="C:plasma membrane"/>
    <property type="evidence" value="ECO:0007669"/>
    <property type="project" value="UniProtKB-SubCell"/>
</dbReference>